<evidence type="ECO:0000313" key="3">
    <source>
        <dbReference type="Proteomes" id="UP000324748"/>
    </source>
</evidence>
<protein>
    <recommendedName>
        <fullName evidence="1">T6SS Phospholipase effector Tle1-like catalytic domain-containing protein</fullName>
    </recommendedName>
</protein>
<evidence type="ECO:0000313" key="2">
    <source>
        <dbReference type="EMBL" id="KAA1099382.1"/>
    </source>
</evidence>
<dbReference type="PANTHER" id="PTHR33840">
    <property type="match status" value="1"/>
</dbReference>
<dbReference type="Proteomes" id="UP000324748">
    <property type="component" value="Unassembled WGS sequence"/>
</dbReference>
<gene>
    <name evidence="2" type="ORF">PGT21_005511</name>
</gene>
<name>A0A5B0PF14_PUCGR</name>
<dbReference type="Pfam" id="PF09994">
    <property type="entry name" value="T6SS_Tle1-like_cat"/>
    <property type="match status" value="1"/>
</dbReference>
<dbReference type="PANTHER" id="PTHR33840:SF1">
    <property type="entry name" value="TLE1 PHOSPHOLIPASE DOMAIN-CONTAINING PROTEIN"/>
    <property type="match status" value="1"/>
</dbReference>
<dbReference type="AlphaFoldDB" id="A0A5B0PF14"/>
<sequence>MDMMIVRPTQIKAMFRNWVSIQSFNHSLLCKFLDDGADRASFEVARCISPEDRQTFPNPTPQIVFYQSGQEYGLALQGTPGTSFLVNQIRDAYAFLVQHYIPGDELLLFGFSRGAFIARTIAEMVAEIGILNMAGMEDFYQVLAACQLLHAKGDSDRVELGRASAQAFLDEYYQGGQKQLRRISEGSLKCVGVWDMVGACGLPGPFAQKYPLLGFGDRKLSVHIKYAFHAIAMSETRTDLQPTKWELESTSKECNEPEQKQVLKQVWFPCSHIEAGGQIEEYDDVTYISLLWMAVRFVYPSFSPINLSLLSRCLLPTQANLIHHNLLAINEEYLHGMLSVFWTRVQRGFGLYDTTRQIPKSLNALTKETIHRSAFSSPERIILGLEQVQTDYKAEPELLEELLPFEIEIRNHLDFLTKQWAVHEGHRVRPDEFNDWPDQQSWNQERWYLNFKETQLGSKPQTHGLFLDLMDQSFWPLDTRRLKEEMISRGRGRGHASVEDAAMRMLGTPMD</sequence>
<organism evidence="2 3">
    <name type="scientific">Puccinia graminis f. sp. tritici</name>
    <dbReference type="NCBI Taxonomy" id="56615"/>
    <lineage>
        <taxon>Eukaryota</taxon>
        <taxon>Fungi</taxon>
        <taxon>Dikarya</taxon>
        <taxon>Basidiomycota</taxon>
        <taxon>Pucciniomycotina</taxon>
        <taxon>Pucciniomycetes</taxon>
        <taxon>Pucciniales</taxon>
        <taxon>Pucciniaceae</taxon>
        <taxon>Puccinia</taxon>
    </lineage>
</organism>
<dbReference type="InterPro" id="IPR018712">
    <property type="entry name" value="Tle1-like_cat"/>
</dbReference>
<proteinExistence type="predicted"/>
<dbReference type="OrthoDB" id="3057168at2759"/>
<keyword evidence="3" id="KW-1185">Reference proteome</keyword>
<accession>A0A5B0PF14</accession>
<evidence type="ECO:0000259" key="1">
    <source>
        <dbReference type="Pfam" id="PF09994"/>
    </source>
</evidence>
<dbReference type="EMBL" id="VSWC01000054">
    <property type="protein sequence ID" value="KAA1099382.1"/>
    <property type="molecule type" value="Genomic_DNA"/>
</dbReference>
<reference evidence="2 3" key="1">
    <citation type="submission" date="2019-05" db="EMBL/GenBank/DDBJ databases">
        <title>Emergence of the Ug99 lineage of the wheat stem rust pathogen through somatic hybridization.</title>
        <authorList>
            <person name="Li F."/>
            <person name="Upadhyaya N.M."/>
            <person name="Sperschneider J."/>
            <person name="Matny O."/>
            <person name="Nguyen-Phuc H."/>
            <person name="Mago R."/>
            <person name="Raley C."/>
            <person name="Miller M.E."/>
            <person name="Silverstein K.A.T."/>
            <person name="Henningsen E."/>
            <person name="Hirsch C.D."/>
            <person name="Visser B."/>
            <person name="Pretorius Z.A."/>
            <person name="Steffenson B.J."/>
            <person name="Schwessinger B."/>
            <person name="Dodds P.N."/>
            <person name="Figueroa M."/>
        </authorList>
    </citation>
    <scope>NUCLEOTIDE SEQUENCE [LARGE SCALE GENOMIC DNA]</scope>
    <source>
        <strain evidence="2">21-0</strain>
    </source>
</reference>
<feature type="domain" description="T6SS Phospholipase effector Tle1-like catalytic" evidence="1">
    <location>
        <begin position="43"/>
        <end position="294"/>
    </location>
</feature>
<comment type="caution">
    <text evidence="2">The sequence shown here is derived from an EMBL/GenBank/DDBJ whole genome shotgun (WGS) entry which is preliminary data.</text>
</comment>